<name>A0A242M2N8_CABSO</name>
<dbReference type="PANTHER" id="PTHR30344">
    <property type="entry name" value="6-PHOSPHOGLUCONOLACTONASE-RELATED"/>
    <property type="match status" value="1"/>
</dbReference>
<keyword evidence="2" id="KW-0313">Glucose metabolism</keyword>
<dbReference type="Gene3D" id="2.130.10.10">
    <property type="entry name" value="YVTN repeat-like/Quinoprotein amine dehydrogenase"/>
    <property type="match status" value="3"/>
</dbReference>
<dbReference type="RefSeq" id="WP_075358356.1">
    <property type="nucleotide sequence ID" value="NZ_MSRG01000026.1"/>
</dbReference>
<keyword evidence="2" id="KW-0119">Carbohydrate metabolism</keyword>
<comment type="caution">
    <text evidence="3">The sequence shown here is derived from an EMBL/GenBank/DDBJ whole genome shotgun (WGS) entry which is preliminary data.</text>
</comment>
<dbReference type="Proteomes" id="UP000195221">
    <property type="component" value="Unassembled WGS sequence"/>
</dbReference>
<dbReference type="InterPro" id="IPR050282">
    <property type="entry name" value="Cycloisomerase_2"/>
</dbReference>
<evidence type="ECO:0000313" key="3">
    <source>
        <dbReference type="EMBL" id="OTP65370.1"/>
    </source>
</evidence>
<dbReference type="GO" id="GO:0006006">
    <property type="term" value="P:glucose metabolic process"/>
    <property type="evidence" value="ECO:0007669"/>
    <property type="project" value="UniProtKB-KW"/>
</dbReference>
<dbReference type="AlphaFoldDB" id="A0A242M2N8"/>
<dbReference type="PANTHER" id="PTHR30344:SF1">
    <property type="entry name" value="6-PHOSPHOGLUCONOLACTONASE"/>
    <property type="match status" value="1"/>
</dbReference>
<evidence type="ECO:0000313" key="4">
    <source>
        <dbReference type="Proteomes" id="UP000195221"/>
    </source>
</evidence>
<dbReference type="GO" id="GO:0017057">
    <property type="term" value="F:6-phosphogluconolactonase activity"/>
    <property type="evidence" value="ECO:0007669"/>
    <property type="project" value="TreeGrafter"/>
</dbReference>
<dbReference type="Pfam" id="PF10282">
    <property type="entry name" value="Lactonase"/>
    <property type="match status" value="2"/>
</dbReference>
<dbReference type="InterPro" id="IPR015943">
    <property type="entry name" value="WD40/YVTN_repeat-like_dom_sf"/>
</dbReference>
<proteinExistence type="inferred from homology"/>
<dbReference type="SUPFAM" id="SSF75011">
    <property type="entry name" value="3-carboxy-cis,cis-mucoante lactonizing enzyme"/>
    <property type="match status" value="1"/>
</dbReference>
<organism evidence="3 4">
    <name type="scientific">Caballeronia sordidicola</name>
    <name type="common">Burkholderia sordidicola</name>
    <dbReference type="NCBI Taxonomy" id="196367"/>
    <lineage>
        <taxon>Bacteria</taxon>
        <taxon>Pseudomonadati</taxon>
        <taxon>Pseudomonadota</taxon>
        <taxon>Betaproteobacteria</taxon>
        <taxon>Burkholderiales</taxon>
        <taxon>Burkholderiaceae</taxon>
        <taxon>Caballeronia</taxon>
    </lineage>
</organism>
<gene>
    <name evidence="3" type="ORF">PAMC26577_39735</name>
</gene>
<dbReference type="InterPro" id="IPR019405">
    <property type="entry name" value="Lactonase_7-beta_prop"/>
</dbReference>
<dbReference type="EMBL" id="NBTZ01000181">
    <property type="protein sequence ID" value="OTP65370.1"/>
    <property type="molecule type" value="Genomic_DNA"/>
</dbReference>
<dbReference type="PROSITE" id="PS51257">
    <property type="entry name" value="PROKAR_LIPOPROTEIN"/>
    <property type="match status" value="1"/>
</dbReference>
<evidence type="ECO:0000256" key="2">
    <source>
        <dbReference type="ARBA" id="ARBA00022526"/>
    </source>
</evidence>
<protein>
    <submittedName>
        <fullName evidence="3">Surface antigen protein</fullName>
    </submittedName>
</protein>
<accession>A0A242M2N8</accession>
<comment type="similarity">
    <text evidence="1">Belongs to the cycloisomerase 2 family.</text>
</comment>
<reference evidence="3 4" key="1">
    <citation type="submission" date="2017-03" db="EMBL/GenBank/DDBJ databases">
        <title>Genome analysis of strain PAMC 26577.</title>
        <authorList>
            <person name="Oh H.-M."/>
            <person name="Yang J.-A."/>
        </authorList>
    </citation>
    <scope>NUCLEOTIDE SEQUENCE [LARGE SCALE GENOMIC DNA]</scope>
    <source>
        <strain evidence="3 4">PAMC 26577</strain>
    </source>
</reference>
<sequence>MFKKLTMATGVVTLVAACGGGNDSAPAVSQLFAQTNDSTNAVVHFIRNADGTLTKQPAVLTGGKGTNGVNYFMGNIVAPDALTSNHSVITSTDGSQLFVANAGDNTVSTFSIDKTSGTLTLLAVSPTGGTRPTSLAFANNVLYVTHQQGVNELGAYRVGPDGKLTSIGTYPVVQQDALPTEVSVSPDGKFVIVNGFLKTLTPVQPANALLAYPINADGTLGQVVSSTSVGVGPFGGVFGQGAQAGVYATSDAAGGTASSYSFASSGSFTPLSGPVAVTGQAAPCWIAITPDNKFVYVSSGSGAISLFSLDGNGKLSLANASAASEPPVLSTTSGFANDSWVSPDGKFLYQDYAGDDKIVAYSIGVNGTLTKLGEQPANTQSKISLQGLTGT</sequence>
<evidence type="ECO:0000256" key="1">
    <source>
        <dbReference type="ARBA" id="ARBA00005564"/>
    </source>
</evidence>